<dbReference type="InterPro" id="IPR045087">
    <property type="entry name" value="Cu-oxidase_fam"/>
</dbReference>
<dbReference type="RefSeq" id="WP_205761297.1">
    <property type="nucleotide sequence ID" value="NZ_JABDTL010000001.1"/>
</dbReference>
<evidence type="ECO:0000313" key="5">
    <source>
        <dbReference type="Proteomes" id="UP000582837"/>
    </source>
</evidence>
<dbReference type="PROSITE" id="PS51318">
    <property type="entry name" value="TAT"/>
    <property type="match status" value="1"/>
</dbReference>
<dbReference type="PANTHER" id="PTHR11709:SF2">
    <property type="entry name" value="MULTICOPPER OXIDASE LPR1"/>
    <property type="match status" value="1"/>
</dbReference>
<dbReference type="Proteomes" id="UP000582837">
    <property type="component" value="Unassembled WGS sequence"/>
</dbReference>
<dbReference type="SUPFAM" id="SSF49503">
    <property type="entry name" value="Cupredoxins"/>
    <property type="match status" value="2"/>
</dbReference>
<dbReference type="EMBL" id="JACHIA010000023">
    <property type="protein sequence ID" value="MBB6073335.1"/>
    <property type="molecule type" value="Genomic_DNA"/>
</dbReference>
<evidence type="ECO:0000259" key="2">
    <source>
        <dbReference type="Pfam" id="PF07731"/>
    </source>
</evidence>
<dbReference type="Pfam" id="PF07731">
    <property type="entry name" value="Cu-oxidase_2"/>
    <property type="match status" value="1"/>
</dbReference>
<gene>
    <name evidence="4" type="ORF">HNQ61_005002</name>
</gene>
<dbReference type="CDD" id="cd13860">
    <property type="entry name" value="CuRO_1_2dMco_1"/>
    <property type="match status" value="1"/>
</dbReference>
<name>A0A841H533_9BACT</name>
<feature type="compositionally biased region" description="Low complexity" evidence="1">
    <location>
        <begin position="76"/>
        <end position="86"/>
    </location>
</feature>
<dbReference type="GO" id="GO:0016491">
    <property type="term" value="F:oxidoreductase activity"/>
    <property type="evidence" value="ECO:0007669"/>
    <property type="project" value="UniProtKB-KW"/>
</dbReference>
<feature type="compositionally biased region" description="Low complexity" evidence="1">
    <location>
        <begin position="54"/>
        <end position="65"/>
    </location>
</feature>
<dbReference type="InterPro" id="IPR011707">
    <property type="entry name" value="Cu-oxidase-like_N"/>
</dbReference>
<proteinExistence type="predicted"/>
<dbReference type="Gene3D" id="2.60.40.420">
    <property type="entry name" value="Cupredoxins - blue copper proteins"/>
    <property type="match status" value="2"/>
</dbReference>
<dbReference type="PANTHER" id="PTHR11709">
    <property type="entry name" value="MULTI-COPPER OXIDASE"/>
    <property type="match status" value="1"/>
</dbReference>
<reference evidence="4 5" key="1">
    <citation type="submission" date="2020-08" db="EMBL/GenBank/DDBJ databases">
        <title>Genomic Encyclopedia of Type Strains, Phase IV (KMG-IV): sequencing the most valuable type-strain genomes for metagenomic binning, comparative biology and taxonomic classification.</title>
        <authorList>
            <person name="Goeker M."/>
        </authorList>
    </citation>
    <scope>NUCLEOTIDE SEQUENCE [LARGE SCALE GENOMIC DNA]</scope>
    <source>
        <strain evidence="4 5">DSM 29007</strain>
    </source>
</reference>
<sequence>MSVQDTNEKTAAPSRRDFLRFSALGLAVPIAGMAVSACGGGSAAEQKAENAGNAASTKAAASGTHADSDHSGGTMAANPATPASAAEVRRRADEMDAHHEKGIKAFPAKTNVMGNQLMQPRIVNGVKVFELTAARMQWETEPGKFVEAFAYNGQVPGPQIRVTEGDRVRVVLKNNLDQSTAIHFHGLLVPIEQDGVPFITQPPVKPGDSYTYEFTVPNAGSHMYHSHHNSAEQVGKGLLGAFIVAPRRPRAVERADIDYVMILNDGSHGYTLNGKGFPATEPIVAKLGQKVRVRFMNEGMMIHPMHLHGMGMKVIDKDGYPQPMPWMCDTLNVAPGERWDVIIDCNNPGTWAFHCHILPHAETPNGMFGMVTALIVQK</sequence>
<dbReference type="AlphaFoldDB" id="A0A841H533"/>
<dbReference type="CDD" id="cd04202">
    <property type="entry name" value="CuRO_D2_2dMcoN_like"/>
    <property type="match status" value="1"/>
</dbReference>
<feature type="domain" description="Plastocyanin-like" evidence="2">
    <location>
        <begin position="271"/>
        <end position="368"/>
    </location>
</feature>
<accession>A0A841H533</accession>
<dbReference type="InterPro" id="IPR011706">
    <property type="entry name" value="Cu-oxidase_C"/>
</dbReference>
<feature type="domain" description="Plastocyanin-like" evidence="3">
    <location>
        <begin position="136"/>
        <end position="247"/>
    </location>
</feature>
<dbReference type="InterPro" id="IPR006311">
    <property type="entry name" value="TAT_signal"/>
</dbReference>
<keyword evidence="5" id="KW-1185">Reference proteome</keyword>
<protein>
    <submittedName>
        <fullName evidence="4">FtsP/CotA-like multicopper oxidase with cupredoxin domain</fullName>
    </submittedName>
</protein>
<feature type="compositionally biased region" description="Basic and acidic residues" evidence="1">
    <location>
        <begin position="87"/>
        <end position="103"/>
    </location>
</feature>
<dbReference type="Pfam" id="PF07732">
    <property type="entry name" value="Cu-oxidase_3"/>
    <property type="match status" value="1"/>
</dbReference>
<dbReference type="InterPro" id="IPR008972">
    <property type="entry name" value="Cupredoxin"/>
</dbReference>
<evidence type="ECO:0000313" key="4">
    <source>
        <dbReference type="EMBL" id="MBB6073335.1"/>
    </source>
</evidence>
<comment type="caution">
    <text evidence="4">The sequence shown here is derived from an EMBL/GenBank/DDBJ whole genome shotgun (WGS) entry which is preliminary data.</text>
</comment>
<dbReference type="GO" id="GO:0005507">
    <property type="term" value="F:copper ion binding"/>
    <property type="evidence" value="ECO:0007669"/>
    <property type="project" value="InterPro"/>
</dbReference>
<evidence type="ECO:0000259" key="3">
    <source>
        <dbReference type="Pfam" id="PF07732"/>
    </source>
</evidence>
<evidence type="ECO:0000256" key="1">
    <source>
        <dbReference type="SAM" id="MobiDB-lite"/>
    </source>
</evidence>
<organism evidence="4 5">
    <name type="scientific">Longimicrobium terrae</name>
    <dbReference type="NCBI Taxonomy" id="1639882"/>
    <lineage>
        <taxon>Bacteria</taxon>
        <taxon>Pseudomonadati</taxon>
        <taxon>Gemmatimonadota</taxon>
        <taxon>Longimicrobiia</taxon>
        <taxon>Longimicrobiales</taxon>
        <taxon>Longimicrobiaceae</taxon>
        <taxon>Longimicrobium</taxon>
    </lineage>
</organism>
<feature type="region of interest" description="Disordered" evidence="1">
    <location>
        <begin position="54"/>
        <end position="104"/>
    </location>
</feature>